<evidence type="ECO:0000313" key="1">
    <source>
        <dbReference type="EMBL" id="SCL92986.1"/>
    </source>
</evidence>
<reference evidence="1 2" key="1">
    <citation type="submission" date="2016-08" db="EMBL/GenBank/DDBJ databases">
        <authorList>
            <person name="Loux V."/>
            <person name="Rue O."/>
        </authorList>
    </citation>
    <scope>NUCLEOTIDE SEQUENCE [LARGE SCALE GENOMIC DNA]</scope>
    <source>
        <strain evidence="1 2">AFSSA_08CEB44bac</strain>
    </source>
</reference>
<organism evidence="1 2">
    <name type="scientific">Bacillus cytotoxicus</name>
    <dbReference type="NCBI Taxonomy" id="580165"/>
    <lineage>
        <taxon>Bacteria</taxon>
        <taxon>Bacillati</taxon>
        <taxon>Bacillota</taxon>
        <taxon>Bacilli</taxon>
        <taxon>Bacillales</taxon>
        <taxon>Bacillaceae</taxon>
        <taxon>Bacillus</taxon>
        <taxon>Bacillus cereus group</taxon>
    </lineage>
</organism>
<dbReference type="Proteomes" id="UP000242164">
    <property type="component" value="Unassembled WGS sequence"/>
</dbReference>
<comment type="caution">
    <text evidence="1">The sequence shown here is derived from an EMBL/GenBank/DDBJ whole genome shotgun (WGS) entry which is preliminary data.</text>
</comment>
<accession>A0AAX2CH92</accession>
<dbReference type="EMBL" id="FMIK01000024">
    <property type="protein sequence ID" value="SCL92986.1"/>
    <property type="molecule type" value="Genomic_DNA"/>
</dbReference>
<gene>
    <name evidence="1" type="ORF">BCB44BAC_02163</name>
</gene>
<evidence type="ECO:0000313" key="2">
    <source>
        <dbReference type="Proteomes" id="UP000242164"/>
    </source>
</evidence>
<sequence length="15" mass="1781">MERIDEIRTESMASL</sequence>
<proteinExistence type="predicted"/>
<protein>
    <submittedName>
        <fullName evidence="1">Uncharacterized protein</fullName>
    </submittedName>
</protein>
<name>A0AAX2CH92_9BACI</name>